<evidence type="ECO:0000313" key="6">
    <source>
        <dbReference type="EMBL" id="MBJ7595942.1"/>
    </source>
</evidence>
<feature type="transmembrane region" description="Helical" evidence="5">
    <location>
        <begin position="215"/>
        <end position="234"/>
    </location>
</feature>
<gene>
    <name evidence="7" type="ORF">DLM65_05165</name>
    <name evidence="6" type="ORF">JF886_14010</name>
</gene>
<dbReference type="Proteomes" id="UP000606991">
    <property type="component" value="Unassembled WGS sequence"/>
</dbReference>
<evidence type="ECO:0000256" key="1">
    <source>
        <dbReference type="ARBA" id="ARBA00004141"/>
    </source>
</evidence>
<dbReference type="PANTHER" id="PTHR42723">
    <property type="entry name" value="CHLOROPHYLL SYNTHASE"/>
    <property type="match status" value="1"/>
</dbReference>
<dbReference type="RefSeq" id="WP_337313512.1">
    <property type="nucleotide sequence ID" value="NZ_JAEKNS010000142.1"/>
</dbReference>
<feature type="transmembrane region" description="Helical" evidence="5">
    <location>
        <begin position="25"/>
        <end position="45"/>
    </location>
</feature>
<dbReference type="InterPro" id="IPR050475">
    <property type="entry name" value="Prenyltransferase_related"/>
</dbReference>
<dbReference type="PANTHER" id="PTHR42723:SF1">
    <property type="entry name" value="CHLOROPHYLL SYNTHASE, CHLOROPLASTIC"/>
    <property type="match status" value="1"/>
</dbReference>
<evidence type="ECO:0000256" key="3">
    <source>
        <dbReference type="ARBA" id="ARBA00022989"/>
    </source>
</evidence>
<feature type="transmembrane region" description="Helical" evidence="5">
    <location>
        <begin position="102"/>
        <end position="120"/>
    </location>
</feature>
<dbReference type="Proteomes" id="UP000248724">
    <property type="component" value="Unassembled WGS sequence"/>
</dbReference>
<evidence type="ECO:0000256" key="4">
    <source>
        <dbReference type="ARBA" id="ARBA00023136"/>
    </source>
</evidence>
<dbReference type="Gene3D" id="1.10.357.140">
    <property type="entry name" value="UbiA prenyltransferase"/>
    <property type="match status" value="1"/>
</dbReference>
<accession>A0A934NB45</accession>
<dbReference type="InterPro" id="IPR044878">
    <property type="entry name" value="UbiA_sf"/>
</dbReference>
<evidence type="ECO:0000313" key="8">
    <source>
        <dbReference type="Proteomes" id="UP000248724"/>
    </source>
</evidence>
<feature type="transmembrane region" description="Helical" evidence="5">
    <location>
        <begin position="240"/>
        <end position="261"/>
    </location>
</feature>
<reference evidence="6 9" key="3">
    <citation type="submission" date="2020-10" db="EMBL/GenBank/DDBJ databases">
        <title>Ca. Dormibacterota MAGs.</title>
        <authorList>
            <person name="Montgomery K."/>
        </authorList>
    </citation>
    <scope>NUCLEOTIDE SEQUENCE [LARGE SCALE GENOMIC DNA]</scope>
    <source>
        <strain evidence="6">SC8812_S17_18</strain>
    </source>
</reference>
<dbReference type="AlphaFoldDB" id="A0A2W5Z950"/>
<proteinExistence type="predicted"/>
<comment type="subcellular location">
    <subcellularLocation>
        <location evidence="1">Membrane</location>
        <topology evidence="1">Multi-pass membrane protein</topology>
    </subcellularLocation>
</comment>
<dbReference type="EMBL" id="JAEKNS010000142">
    <property type="protein sequence ID" value="MBJ7595942.1"/>
    <property type="molecule type" value="Genomic_DNA"/>
</dbReference>
<keyword evidence="3 5" id="KW-1133">Transmembrane helix</keyword>
<evidence type="ECO:0000313" key="9">
    <source>
        <dbReference type="Proteomes" id="UP000606991"/>
    </source>
</evidence>
<dbReference type="CDD" id="cd13956">
    <property type="entry name" value="PT_UbiA"/>
    <property type="match status" value="1"/>
</dbReference>
<dbReference type="GO" id="GO:0016020">
    <property type="term" value="C:membrane"/>
    <property type="evidence" value="ECO:0007669"/>
    <property type="project" value="UniProtKB-SubCell"/>
</dbReference>
<comment type="caution">
    <text evidence="7">The sequence shown here is derived from an EMBL/GenBank/DDBJ whole genome shotgun (WGS) entry which is preliminary data.</text>
</comment>
<name>A0A2W5Z950_9BACT</name>
<feature type="transmembrane region" description="Helical" evidence="5">
    <location>
        <begin position="268"/>
        <end position="287"/>
    </location>
</feature>
<keyword evidence="4 5" id="KW-0472">Membrane</keyword>
<dbReference type="GO" id="GO:0016765">
    <property type="term" value="F:transferase activity, transferring alkyl or aryl (other than methyl) groups"/>
    <property type="evidence" value="ECO:0007669"/>
    <property type="project" value="InterPro"/>
</dbReference>
<feature type="transmembrane region" description="Helical" evidence="5">
    <location>
        <begin position="57"/>
        <end position="81"/>
    </location>
</feature>
<dbReference type="EMBL" id="QHBU01000093">
    <property type="protein sequence ID" value="PZR81823.1"/>
    <property type="molecule type" value="Genomic_DNA"/>
</dbReference>
<keyword evidence="2 5" id="KW-0812">Transmembrane</keyword>
<accession>A0A2W5Z950</accession>
<reference evidence="7" key="2">
    <citation type="submission" date="2018-05" db="EMBL/GenBank/DDBJ databases">
        <authorList>
            <person name="Ferrari B."/>
        </authorList>
    </citation>
    <scope>NUCLEOTIDE SEQUENCE</scope>
    <source>
        <strain evidence="7">RRmetagenome_bin12</strain>
    </source>
</reference>
<reference evidence="7 8" key="1">
    <citation type="journal article" date="2017" name="Nature">
        <title>Atmospheric trace gases support primary production in Antarctic desert surface soil.</title>
        <authorList>
            <person name="Ji M."/>
            <person name="Greening C."/>
            <person name="Vanwonterghem I."/>
            <person name="Carere C.R."/>
            <person name="Bay S.K."/>
            <person name="Steen J.A."/>
            <person name="Montgomery K."/>
            <person name="Lines T."/>
            <person name="Beardall J."/>
            <person name="van Dorst J."/>
            <person name="Snape I."/>
            <person name="Stott M.B."/>
            <person name="Hugenholtz P."/>
            <person name="Ferrari B.C."/>
        </authorList>
    </citation>
    <scope>NUCLEOTIDE SEQUENCE [LARGE SCALE GENOMIC DNA]</scope>
    <source>
        <strain evidence="7">RRmetagenome_bin12</strain>
    </source>
</reference>
<evidence type="ECO:0000313" key="7">
    <source>
        <dbReference type="EMBL" id="PZR81823.1"/>
    </source>
</evidence>
<evidence type="ECO:0000256" key="5">
    <source>
        <dbReference type="SAM" id="Phobius"/>
    </source>
</evidence>
<organism evidence="7 8">
    <name type="scientific">Candidatus Aeolococcus gillhamiae</name>
    <dbReference type="NCBI Taxonomy" id="3127015"/>
    <lineage>
        <taxon>Bacteria</taxon>
        <taxon>Bacillati</taxon>
        <taxon>Candidatus Dormiibacterota</taxon>
        <taxon>Candidatus Dormibacteria</taxon>
        <taxon>Candidatus Aeolococcales</taxon>
        <taxon>Candidatus Aeolococcaceae</taxon>
        <taxon>Candidatus Aeolococcus</taxon>
    </lineage>
</organism>
<sequence>MTRPNRSWWRVLDERSDAGGRAKSWLFLTHPGPSLLVTVLLVAAAGLLTRQLPPARIAIGLTLMMLPAQLAIGALNDWADVELDRAAKPFKPIPRGIVPRRAALAFALAGFAVSLATAAWFGPRVLGVDVLAVLAGASYDLGLKRTPAALLAYWAGFVAVPLLAMVTIGNTHGALEVIPLAGLVALALEIANGLPDVEGDRRGGSRTLPVALGVARSRWVMGLALTAGAVYVVANRGRLGQSNLALVAAGLIGAGAVVPLLPRGAPRIAFPLLALLEAAATVSWLAALPPASA</sequence>
<feature type="transmembrane region" description="Helical" evidence="5">
    <location>
        <begin position="150"/>
        <end position="168"/>
    </location>
</feature>
<dbReference type="InterPro" id="IPR000537">
    <property type="entry name" value="UbiA_prenyltransferase"/>
</dbReference>
<protein>
    <submittedName>
        <fullName evidence="6">UbiA family prenyltransferase</fullName>
    </submittedName>
</protein>
<evidence type="ECO:0000256" key="2">
    <source>
        <dbReference type="ARBA" id="ARBA00022692"/>
    </source>
</evidence>
<dbReference type="Pfam" id="PF01040">
    <property type="entry name" value="UbiA"/>
    <property type="match status" value="1"/>
</dbReference>